<feature type="chain" id="PRO_5013476232" evidence="1">
    <location>
        <begin position="20"/>
        <end position="125"/>
    </location>
</feature>
<dbReference type="Proteomes" id="UP001209730">
    <property type="component" value="Unassembled WGS sequence"/>
</dbReference>
<evidence type="ECO:0000313" key="2">
    <source>
        <dbReference type="EMBL" id="AMX01472.1"/>
    </source>
</evidence>
<keyword evidence="1" id="KW-0732">Signal</keyword>
<dbReference type="RefSeq" id="WP_067150670.1">
    <property type="nucleotide sequence ID" value="NZ_CP014864.1"/>
</dbReference>
<keyword evidence="4" id="KW-1185">Reference proteome</keyword>
<proteinExistence type="predicted"/>
<protein>
    <submittedName>
        <fullName evidence="2">Uncharacterized protein</fullName>
    </submittedName>
</protein>
<name>A0A143HJM2_MICTH</name>
<evidence type="ECO:0000256" key="1">
    <source>
        <dbReference type="SAM" id="SignalP"/>
    </source>
</evidence>
<dbReference type="GeneID" id="76606768"/>
<dbReference type="KEGG" id="mthd:A3224_01750"/>
<evidence type="ECO:0000313" key="4">
    <source>
        <dbReference type="Proteomes" id="UP000076077"/>
    </source>
</evidence>
<dbReference type="STRING" id="252514.A3224_01750"/>
<evidence type="ECO:0000313" key="3">
    <source>
        <dbReference type="EMBL" id="MCX2800362.1"/>
    </source>
</evidence>
<reference evidence="2" key="2">
    <citation type="submission" date="2016-03" db="EMBL/GenBank/DDBJ databases">
        <authorList>
            <person name="Ploux O."/>
        </authorList>
    </citation>
    <scope>NUCLEOTIDE SEQUENCE [LARGE SCALE GENOMIC DNA]</scope>
    <source>
        <strain evidence="2">DAU221</strain>
    </source>
</reference>
<reference evidence="4" key="1">
    <citation type="submission" date="2016-03" db="EMBL/GenBank/DDBJ databases">
        <authorList>
            <person name="Lee Y.-S."/>
            <person name="Choi Y.-L."/>
        </authorList>
    </citation>
    <scope>NUCLEOTIDE SEQUENCE [LARGE SCALE GENOMIC DNA]</scope>
    <source>
        <strain evidence="4">DAU221</strain>
    </source>
</reference>
<dbReference type="EMBL" id="JAPHQB010000001">
    <property type="protein sequence ID" value="MCX2800362.1"/>
    <property type="molecule type" value="Genomic_DNA"/>
</dbReference>
<reference evidence="3" key="3">
    <citation type="submission" date="2022-11" db="EMBL/GenBank/DDBJ databases">
        <title>Chitin-degrading and fungicidal potential of chitinolytic bacterial strains from marine environment of the Pacific Ocean regions.</title>
        <authorList>
            <person name="Pentekhina I."/>
            <person name="Nedashkovskaya O."/>
            <person name="Seitkalieva A."/>
            <person name="Podvolotskaya A."/>
            <person name="Tekutyeva L."/>
            <person name="Balabanova L."/>
        </authorList>
    </citation>
    <scope>NUCLEOTIDE SEQUENCE</scope>
    <source>
        <strain evidence="3">KMM 6838</strain>
    </source>
</reference>
<dbReference type="AlphaFoldDB" id="A0A143HJM2"/>
<dbReference type="OrthoDB" id="5736230at2"/>
<organism evidence="2 4">
    <name type="scientific">Microbulbifer thermotolerans</name>
    <dbReference type="NCBI Taxonomy" id="252514"/>
    <lineage>
        <taxon>Bacteria</taxon>
        <taxon>Pseudomonadati</taxon>
        <taxon>Pseudomonadota</taxon>
        <taxon>Gammaproteobacteria</taxon>
        <taxon>Cellvibrionales</taxon>
        <taxon>Microbulbiferaceae</taxon>
        <taxon>Microbulbifer</taxon>
    </lineage>
</organism>
<dbReference type="EMBL" id="CP014864">
    <property type="protein sequence ID" value="AMX01472.1"/>
    <property type="molecule type" value="Genomic_DNA"/>
</dbReference>
<feature type="signal peptide" evidence="1">
    <location>
        <begin position="1"/>
        <end position="19"/>
    </location>
</feature>
<gene>
    <name evidence="2" type="ORF">A3224_01750</name>
    <name evidence="3" type="ORF">OQJ68_01020</name>
</gene>
<dbReference type="Proteomes" id="UP000076077">
    <property type="component" value="Chromosome"/>
</dbReference>
<accession>A0A143HJM2</accession>
<sequence length="125" mass="14596">MRYLIPLILMCSLAGYSQAQERMRSLPSDSSQIQYMGQTYFAHNGKYYRYIPDGGYYYRVQPPKGMVRDVQPHFYRLTPREYRATITTMEDCRNWAAARASRNPAIGGKIYMTELNRCKSMLGLQ</sequence>